<feature type="domain" description="Peptidase M20 dimerisation" evidence="3">
    <location>
        <begin position="266"/>
        <end position="356"/>
    </location>
</feature>
<dbReference type="Pfam" id="PF07687">
    <property type="entry name" value="M20_dimer"/>
    <property type="match status" value="1"/>
</dbReference>
<gene>
    <name evidence="4" type="ORF">SCHPADRAFT_909457</name>
</gene>
<dbReference type="FunFam" id="3.30.70.360:FF:000004">
    <property type="entry name" value="Peptidase M20 domain-containing protein 2"/>
    <property type="match status" value="1"/>
</dbReference>
<evidence type="ECO:0000256" key="2">
    <source>
        <dbReference type="SAM" id="MobiDB-lite"/>
    </source>
</evidence>
<sequence>MSGDSPQIGCFTPFRRLRFGNGGPRRSSPSRQDTPRHEVDDKATADDLQLRMEAHCIPCDFGVAGCSKGDSAKAFDDAPPSYSLEETSDARRYEQTVEETIARWDPDLRELSLQIHEHPELGFQEFYAHDTLTSFMSKHGFTVTPHLCGLKTAWRAEYSFGKGGRVFGINAEMDALPHIGHGCGHNLIAMSAVGVALAAKAVLETHRIPGTIVLLGTPAEEGGGGKIVLLERGAYQGMDFCLMCHPGPGPSNSSGTGSSLATQSVIVEYFGHSAHAAAAPWEGKNALDAAVLAYSSVAALRQQIKPNCRVHGTIEGNNWEPNVIPDYAKMRWIVRAPSYTELTDLLQRVRRCIEAAGTATECRVEVSLGLAYHDLSQNSALAREFGRVVTTRYGMATNNDDAQMAASTDFGNVTYELPGLHPAYSIPTVPHGANHTAEFTKSARSIEAHKTTLKIVVGLTLTGLRVLDDDTFYDEVKRSFHRREYGNASP</sequence>
<keyword evidence="5" id="KW-1185">Reference proteome</keyword>
<evidence type="ECO:0000313" key="4">
    <source>
        <dbReference type="EMBL" id="KLO07456.1"/>
    </source>
</evidence>
<dbReference type="OrthoDB" id="6119954at2759"/>
<dbReference type="InterPro" id="IPR011650">
    <property type="entry name" value="Peptidase_M20_dimer"/>
</dbReference>
<dbReference type="Gene3D" id="3.30.70.360">
    <property type="match status" value="1"/>
</dbReference>
<name>A0A0H2RRM1_9AGAM</name>
<proteinExistence type="inferred from homology"/>
<dbReference type="NCBIfam" id="TIGR01891">
    <property type="entry name" value="amidohydrolases"/>
    <property type="match status" value="1"/>
</dbReference>
<organism evidence="4 5">
    <name type="scientific">Schizopora paradoxa</name>
    <dbReference type="NCBI Taxonomy" id="27342"/>
    <lineage>
        <taxon>Eukaryota</taxon>
        <taxon>Fungi</taxon>
        <taxon>Dikarya</taxon>
        <taxon>Basidiomycota</taxon>
        <taxon>Agaricomycotina</taxon>
        <taxon>Agaricomycetes</taxon>
        <taxon>Hymenochaetales</taxon>
        <taxon>Schizoporaceae</taxon>
        <taxon>Schizopora</taxon>
    </lineage>
</organism>
<dbReference type="PANTHER" id="PTHR30575:SF0">
    <property type="entry name" value="XAA-ARG DIPEPTIDASE"/>
    <property type="match status" value="1"/>
</dbReference>
<dbReference type="Gene3D" id="3.40.630.10">
    <property type="entry name" value="Zn peptidases"/>
    <property type="match status" value="1"/>
</dbReference>
<dbReference type="InterPro" id="IPR017439">
    <property type="entry name" value="Amidohydrolase"/>
</dbReference>
<dbReference type="InterPro" id="IPR036264">
    <property type="entry name" value="Bact_exopeptidase_dim_dom"/>
</dbReference>
<reference evidence="4 5" key="1">
    <citation type="submission" date="2015-04" db="EMBL/GenBank/DDBJ databases">
        <title>Complete genome sequence of Schizopora paradoxa KUC8140, a cosmopolitan wood degrader in East Asia.</title>
        <authorList>
            <consortium name="DOE Joint Genome Institute"/>
            <person name="Min B."/>
            <person name="Park H."/>
            <person name="Jang Y."/>
            <person name="Kim J.-J."/>
            <person name="Kim K.H."/>
            <person name="Pangilinan J."/>
            <person name="Lipzen A."/>
            <person name="Riley R."/>
            <person name="Grigoriev I.V."/>
            <person name="Spatafora J.W."/>
            <person name="Choi I.-G."/>
        </authorList>
    </citation>
    <scope>NUCLEOTIDE SEQUENCE [LARGE SCALE GENOMIC DNA]</scope>
    <source>
        <strain evidence="4 5">KUC8140</strain>
    </source>
</reference>
<evidence type="ECO:0000313" key="5">
    <source>
        <dbReference type="Proteomes" id="UP000053477"/>
    </source>
</evidence>
<dbReference type="SUPFAM" id="SSF55031">
    <property type="entry name" value="Bacterial exopeptidase dimerisation domain"/>
    <property type="match status" value="1"/>
</dbReference>
<feature type="region of interest" description="Disordered" evidence="2">
    <location>
        <begin position="1"/>
        <end position="41"/>
    </location>
</feature>
<dbReference type="InParanoid" id="A0A0H2RRM1"/>
<dbReference type="Proteomes" id="UP000053477">
    <property type="component" value="Unassembled WGS sequence"/>
</dbReference>
<dbReference type="SUPFAM" id="SSF53187">
    <property type="entry name" value="Zn-dependent exopeptidases"/>
    <property type="match status" value="1"/>
</dbReference>
<dbReference type="Pfam" id="PF01546">
    <property type="entry name" value="Peptidase_M20"/>
    <property type="match status" value="1"/>
</dbReference>
<dbReference type="InterPro" id="IPR002933">
    <property type="entry name" value="Peptidase_M20"/>
</dbReference>
<dbReference type="EMBL" id="KQ086138">
    <property type="protein sequence ID" value="KLO07456.1"/>
    <property type="molecule type" value="Genomic_DNA"/>
</dbReference>
<evidence type="ECO:0000259" key="3">
    <source>
        <dbReference type="Pfam" id="PF07687"/>
    </source>
</evidence>
<protein>
    <submittedName>
        <fullName evidence="4">Amidohydrolase</fullName>
    </submittedName>
</protein>
<dbReference type="PANTHER" id="PTHR30575">
    <property type="entry name" value="PEPTIDASE M20"/>
    <property type="match status" value="1"/>
</dbReference>
<accession>A0A0H2RRM1</accession>
<evidence type="ECO:0000256" key="1">
    <source>
        <dbReference type="ARBA" id="ARBA00006247"/>
    </source>
</evidence>
<dbReference type="STRING" id="27342.A0A0H2RRM1"/>
<dbReference type="InterPro" id="IPR052030">
    <property type="entry name" value="Peptidase_M20/M20A_hydrolases"/>
</dbReference>
<dbReference type="CDD" id="cd05672">
    <property type="entry name" value="M20_ACY1L2-like"/>
    <property type="match status" value="1"/>
</dbReference>
<comment type="similarity">
    <text evidence="1">Belongs to the peptidase M20A family.</text>
</comment>
<dbReference type="GO" id="GO:0016805">
    <property type="term" value="F:dipeptidase activity"/>
    <property type="evidence" value="ECO:0007669"/>
    <property type="project" value="TreeGrafter"/>
</dbReference>
<dbReference type="AlphaFoldDB" id="A0A0H2RRM1"/>
<keyword evidence="4" id="KW-0378">Hydrolase</keyword>